<dbReference type="AlphaFoldDB" id="A0AAD6RHN0"/>
<protein>
    <submittedName>
        <fullName evidence="1">Uncharacterized protein</fullName>
    </submittedName>
</protein>
<organism evidence="1 2">
    <name type="scientific">Populus alba x Populus x berolinensis</name>
    <dbReference type="NCBI Taxonomy" id="444605"/>
    <lineage>
        <taxon>Eukaryota</taxon>
        <taxon>Viridiplantae</taxon>
        <taxon>Streptophyta</taxon>
        <taxon>Embryophyta</taxon>
        <taxon>Tracheophyta</taxon>
        <taxon>Spermatophyta</taxon>
        <taxon>Magnoliopsida</taxon>
        <taxon>eudicotyledons</taxon>
        <taxon>Gunneridae</taxon>
        <taxon>Pentapetalae</taxon>
        <taxon>rosids</taxon>
        <taxon>fabids</taxon>
        <taxon>Malpighiales</taxon>
        <taxon>Salicaceae</taxon>
        <taxon>Saliceae</taxon>
        <taxon>Populus</taxon>
    </lineage>
</organism>
<evidence type="ECO:0000313" key="1">
    <source>
        <dbReference type="EMBL" id="KAJ7008896.1"/>
    </source>
</evidence>
<evidence type="ECO:0000313" key="2">
    <source>
        <dbReference type="Proteomes" id="UP001164929"/>
    </source>
</evidence>
<gene>
    <name evidence="1" type="ORF">NC653_007529</name>
</gene>
<accession>A0AAD6RHN0</accession>
<comment type="caution">
    <text evidence="1">The sequence shown here is derived from an EMBL/GenBank/DDBJ whole genome shotgun (WGS) entry which is preliminary data.</text>
</comment>
<sequence>MQLSKSMKFVQTRPMPGFGSIAAFYGMTT</sequence>
<dbReference type="Proteomes" id="UP001164929">
    <property type="component" value="Chromosome 2"/>
</dbReference>
<name>A0AAD6RHN0_9ROSI</name>
<proteinExistence type="predicted"/>
<keyword evidence="2" id="KW-1185">Reference proteome</keyword>
<dbReference type="EMBL" id="JAQIZT010000002">
    <property type="protein sequence ID" value="KAJ7008896.1"/>
    <property type="molecule type" value="Genomic_DNA"/>
</dbReference>
<reference evidence="1" key="1">
    <citation type="journal article" date="2023" name="Mol. Ecol. Resour.">
        <title>Chromosome-level genome assembly of a triploid poplar Populus alba 'Berolinensis'.</title>
        <authorList>
            <person name="Chen S."/>
            <person name="Yu Y."/>
            <person name="Wang X."/>
            <person name="Wang S."/>
            <person name="Zhang T."/>
            <person name="Zhou Y."/>
            <person name="He R."/>
            <person name="Meng N."/>
            <person name="Wang Y."/>
            <person name="Liu W."/>
            <person name="Liu Z."/>
            <person name="Liu J."/>
            <person name="Guo Q."/>
            <person name="Huang H."/>
            <person name="Sederoff R.R."/>
            <person name="Wang G."/>
            <person name="Qu G."/>
            <person name="Chen S."/>
        </authorList>
    </citation>
    <scope>NUCLEOTIDE SEQUENCE</scope>
    <source>
        <strain evidence="1">SC-2020</strain>
    </source>
</reference>